<name>A0A2A4GC08_9FLAO</name>
<dbReference type="AlphaFoldDB" id="A0A2A4GC08"/>
<evidence type="ECO:0008006" key="3">
    <source>
        <dbReference type="Google" id="ProtNLM"/>
    </source>
</evidence>
<dbReference type="EMBL" id="NBWU01000001">
    <property type="protein sequence ID" value="PCE66137.1"/>
    <property type="molecule type" value="Genomic_DNA"/>
</dbReference>
<dbReference type="OrthoDB" id="1223654at2"/>
<dbReference type="Pfam" id="PF13715">
    <property type="entry name" value="CarbopepD_reg_2"/>
    <property type="match status" value="1"/>
</dbReference>
<dbReference type="Gene3D" id="2.60.40.1120">
    <property type="entry name" value="Carboxypeptidase-like, regulatory domain"/>
    <property type="match status" value="1"/>
</dbReference>
<protein>
    <recommendedName>
        <fullName evidence="3">Carboxypeptidase-like regulatory domain-containing protein</fullName>
    </recommendedName>
</protein>
<reference evidence="1 2" key="1">
    <citation type="submission" date="2017-04" db="EMBL/GenBank/DDBJ databases">
        <title>A new member of the family Flavobacteriaceae isolated from ascidians.</title>
        <authorList>
            <person name="Chen L."/>
        </authorList>
    </citation>
    <scope>NUCLEOTIDE SEQUENCE [LARGE SCALE GENOMIC DNA]</scope>
    <source>
        <strain evidence="1 2">HQA918</strain>
    </source>
</reference>
<sequence>MRLGLVLFFGIGFLYGIQAQTYTGFIYDNNTKEPLLGVSVYFDGTTLGTITDEKGYFQIAVDGEINAPLMATFMGYSPFTIASATRGGITHIYLKPTQVNLTEVILVHDDWQAKKKWKYFRREFLGRTKAGRQSTIKNPEVIQLRYDKNDSILYAYADDQIHIQNDYLGYDITYNLVEFSVKLEPHPYLSDDNELYGTQVKWRGSSFFKETLADRGSIKKRRVKVYNSSLSRFMRAAKNGSLEEIGYRLFYDLKAPAVAPSVVFGGYGIADNSKLLAKPKTFYIQDSEGHISQWQNKKPGQSFQVDFYGIHTPWDQITFYGQFGETRIGDMLPLSYFPWKSNGRLK</sequence>
<dbReference type="Proteomes" id="UP000219559">
    <property type="component" value="Unassembled WGS sequence"/>
</dbReference>
<gene>
    <name evidence="1" type="ORF">B7P33_02225</name>
</gene>
<dbReference type="SUPFAM" id="SSF49464">
    <property type="entry name" value="Carboxypeptidase regulatory domain-like"/>
    <property type="match status" value="1"/>
</dbReference>
<proteinExistence type="predicted"/>
<accession>A0A2A4GC08</accession>
<dbReference type="InterPro" id="IPR008969">
    <property type="entry name" value="CarboxyPept-like_regulatory"/>
</dbReference>
<organism evidence="1 2">
    <name type="scientific">Sediminicola luteus</name>
    <dbReference type="NCBI Taxonomy" id="319238"/>
    <lineage>
        <taxon>Bacteria</taxon>
        <taxon>Pseudomonadati</taxon>
        <taxon>Bacteroidota</taxon>
        <taxon>Flavobacteriia</taxon>
        <taxon>Flavobacteriales</taxon>
        <taxon>Flavobacteriaceae</taxon>
        <taxon>Sediminicola</taxon>
    </lineage>
</organism>
<comment type="caution">
    <text evidence="1">The sequence shown here is derived from an EMBL/GenBank/DDBJ whole genome shotgun (WGS) entry which is preliminary data.</text>
</comment>
<keyword evidence="2" id="KW-1185">Reference proteome</keyword>
<evidence type="ECO:0000313" key="2">
    <source>
        <dbReference type="Proteomes" id="UP000219559"/>
    </source>
</evidence>
<evidence type="ECO:0000313" key="1">
    <source>
        <dbReference type="EMBL" id="PCE66137.1"/>
    </source>
</evidence>
<dbReference type="RefSeq" id="WP_097441658.1">
    <property type="nucleotide sequence ID" value="NZ_NBWU01000001.1"/>
</dbReference>